<dbReference type="OrthoDB" id="1607513at2759"/>
<evidence type="ECO:0000256" key="1">
    <source>
        <dbReference type="ARBA" id="ARBA00004123"/>
    </source>
</evidence>
<sequence length="313" mass="36783">MVFPKRSTVRRKVKERFEELQLNLKERLQQLSSKMSYTIDRRTSIAGYYGVTMHDIDNEWKYRSVVLDSIPSHGRHTGEDIAMIFHECLLEYEIINKIQDNQHFRCFAHILNLGVQDLLRTLALHCETDTNAQDQQYEDYADKTEEDEEYAPNIADSRTSVTKLRKSLRKFNEPYEEYYSLHSLNKSLELPRKENKVCDKDEDVIDFDKLYECPSTSSGSCLQGIVIDELEEYLRKPRAASSEDILDWWRTHETEYPTLSKMARDFLSILATSVPAERLLSKASLVIRKHRNRLSDESARWLLCINSWSKELI</sequence>
<dbReference type="Pfam" id="PF05699">
    <property type="entry name" value="Dimer_Tnp_hAT"/>
    <property type="match status" value="1"/>
</dbReference>
<dbReference type="InterPro" id="IPR012337">
    <property type="entry name" value="RNaseH-like_sf"/>
</dbReference>
<feature type="domain" description="HAT C-terminal dimerisation" evidence="6">
    <location>
        <begin position="229"/>
        <end position="308"/>
    </location>
</feature>
<dbReference type="Proteomes" id="UP001153714">
    <property type="component" value="Chromosome 5"/>
</dbReference>
<evidence type="ECO:0000313" key="8">
    <source>
        <dbReference type="Proteomes" id="UP001153714"/>
    </source>
</evidence>
<dbReference type="GO" id="GO:0008270">
    <property type="term" value="F:zinc ion binding"/>
    <property type="evidence" value="ECO:0007669"/>
    <property type="project" value="UniProtKB-KW"/>
</dbReference>
<reference evidence="7" key="2">
    <citation type="submission" date="2022-10" db="EMBL/GenBank/DDBJ databases">
        <authorList>
            <consortium name="ENA_rothamsted_submissions"/>
            <consortium name="culmorum"/>
            <person name="King R."/>
        </authorList>
    </citation>
    <scope>NUCLEOTIDE SEQUENCE</scope>
</reference>
<proteinExistence type="predicted"/>
<dbReference type="AlphaFoldDB" id="A0A9N9RC31"/>
<keyword evidence="4" id="KW-0862">Zinc</keyword>
<dbReference type="EMBL" id="OU893336">
    <property type="protein sequence ID" value="CAG9793546.1"/>
    <property type="molecule type" value="Genomic_DNA"/>
</dbReference>
<evidence type="ECO:0000259" key="6">
    <source>
        <dbReference type="Pfam" id="PF05699"/>
    </source>
</evidence>
<evidence type="ECO:0000313" key="7">
    <source>
        <dbReference type="EMBL" id="CAG9793546.1"/>
    </source>
</evidence>
<dbReference type="InterPro" id="IPR052035">
    <property type="entry name" value="ZnF_BED_domain_contain"/>
</dbReference>
<accession>A0A9N9RC31</accession>
<reference evidence="7" key="1">
    <citation type="submission" date="2021-12" db="EMBL/GenBank/DDBJ databases">
        <authorList>
            <person name="King R."/>
        </authorList>
    </citation>
    <scope>NUCLEOTIDE SEQUENCE</scope>
</reference>
<dbReference type="SUPFAM" id="SSF53098">
    <property type="entry name" value="Ribonuclease H-like"/>
    <property type="match status" value="1"/>
</dbReference>
<evidence type="ECO:0000256" key="2">
    <source>
        <dbReference type="ARBA" id="ARBA00022723"/>
    </source>
</evidence>
<evidence type="ECO:0000256" key="4">
    <source>
        <dbReference type="ARBA" id="ARBA00022833"/>
    </source>
</evidence>
<gene>
    <name evidence="7" type="ORF">DIATSA_LOCUS10976</name>
</gene>
<keyword evidence="3" id="KW-0863">Zinc-finger</keyword>
<keyword evidence="8" id="KW-1185">Reference proteome</keyword>
<protein>
    <recommendedName>
        <fullName evidence="6">HAT C-terminal dimerisation domain-containing protein</fullName>
    </recommendedName>
</protein>
<keyword evidence="5" id="KW-0539">Nucleus</keyword>
<evidence type="ECO:0000256" key="5">
    <source>
        <dbReference type="ARBA" id="ARBA00023242"/>
    </source>
</evidence>
<dbReference type="GO" id="GO:0046983">
    <property type="term" value="F:protein dimerization activity"/>
    <property type="evidence" value="ECO:0007669"/>
    <property type="project" value="InterPro"/>
</dbReference>
<dbReference type="PANTHER" id="PTHR46481:SF10">
    <property type="entry name" value="ZINC FINGER BED DOMAIN-CONTAINING PROTEIN 39"/>
    <property type="match status" value="1"/>
</dbReference>
<dbReference type="InterPro" id="IPR008906">
    <property type="entry name" value="HATC_C_dom"/>
</dbReference>
<evidence type="ECO:0000256" key="3">
    <source>
        <dbReference type="ARBA" id="ARBA00022771"/>
    </source>
</evidence>
<name>A0A9N9RC31_9NEOP</name>
<organism evidence="7 8">
    <name type="scientific">Diatraea saccharalis</name>
    <name type="common">sugarcane borer</name>
    <dbReference type="NCBI Taxonomy" id="40085"/>
    <lineage>
        <taxon>Eukaryota</taxon>
        <taxon>Metazoa</taxon>
        <taxon>Ecdysozoa</taxon>
        <taxon>Arthropoda</taxon>
        <taxon>Hexapoda</taxon>
        <taxon>Insecta</taxon>
        <taxon>Pterygota</taxon>
        <taxon>Neoptera</taxon>
        <taxon>Endopterygota</taxon>
        <taxon>Lepidoptera</taxon>
        <taxon>Glossata</taxon>
        <taxon>Ditrysia</taxon>
        <taxon>Pyraloidea</taxon>
        <taxon>Crambidae</taxon>
        <taxon>Crambinae</taxon>
        <taxon>Diatraea</taxon>
    </lineage>
</organism>
<dbReference type="PANTHER" id="PTHR46481">
    <property type="entry name" value="ZINC FINGER BED DOMAIN-CONTAINING PROTEIN 4"/>
    <property type="match status" value="1"/>
</dbReference>
<comment type="subcellular location">
    <subcellularLocation>
        <location evidence="1">Nucleus</location>
    </subcellularLocation>
</comment>
<keyword evidence="2" id="KW-0479">Metal-binding</keyword>
<dbReference type="GO" id="GO:0005634">
    <property type="term" value="C:nucleus"/>
    <property type="evidence" value="ECO:0007669"/>
    <property type="project" value="UniProtKB-SubCell"/>
</dbReference>